<dbReference type="OrthoDB" id="9800654at2"/>
<evidence type="ECO:0000313" key="8">
    <source>
        <dbReference type="EMBL" id="GEN63965.1"/>
    </source>
</evidence>
<name>A0A511XLY9_9PROT</name>
<dbReference type="Gene3D" id="3.40.50.300">
    <property type="entry name" value="P-loop containing nucleotide triphosphate hydrolases"/>
    <property type="match status" value="1"/>
</dbReference>
<dbReference type="PANTHER" id="PTHR43499">
    <property type="entry name" value="ABC TRANSPORTER I FAMILY MEMBER 1"/>
    <property type="match status" value="1"/>
</dbReference>
<evidence type="ECO:0000256" key="6">
    <source>
        <dbReference type="ARBA" id="ARBA00023136"/>
    </source>
</evidence>
<accession>A0A511XLY9</accession>
<reference evidence="8 9" key="1">
    <citation type="submission" date="2019-07" db="EMBL/GenBank/DDBJ databases">
        <title>Whole genome shotgun sequence of Acetobacter oeni NBRC 105207.</title>
        <authorList>
            <person name="Hosoyama A."/>
            <person name="Uohara A."/>
            <person name="Ohji S."/>
            <person name="Ichikawa N."/>
        </authorList>
    </citation>
    <scope>NUCLEOTIDE SEQUENCE [LARGE SCALE GENOMIC DNA]</scope>
    <source>
        <strain evidence="8 9">NBRC 105207</strain>
    </source>
</reference>
<dbReference type="GO" id="GO:0005524">
    <property type="term" value="F:ATP binding"/>
    <property type="evidence" value="ECO:0007669"/>
    <property type="project" value="UniProtKB-KW"/>
</dbReference>
<dbReference type="SMART" id="SM00382">
    <property type="entry name" value="AAA"/>
    <property type="match status" value="1"/>
</dbReference>
<evidence type="ECO:0000256" key="4">
    <source>
        <dbReference type="ARBA" id="ARBA00022840"/>
    </source>
</evidence>
<evidence type="ECO:0000256" key="3">
    <source>
        <dbReference type="ARBA" id="ARBA00022748"/>
    </source>
</evidence>
<dbReference type="PROSITE" id="PS50893">
    <property type="entry name" value="ABC_TRANSPORTER_2"/>
    <property type="match status" value="1"/>
</dbReference>
<comment type="caution">
    <text evidence="8">The sequence shown here is derived from an EMBL/GenBank/DDBJ whole genome shotgun (WGS) entry which is preliminary data.</text>
</comment>
<dbReference type="AlphaFoldDB" id="A0A511XLY9"/>
<evidence type="ECO:0000256" key="2">
    <source>
        <dbReference type="ARBA" id="ARBA00022741"/>
    </source>
</evidence>
<dbReference type="InterPro" id="IPR027417">
    <property type="entry name" value="P-loop_NTPase"/>
</dbReference>
<dbReference type="GO" id="GO:0016887">
    <property type="term" value="F:ATP hydrolysis activity"/>
    <property type="evidence" value="ECO:0007669"/>
    <property type="project" value="InterPro"/>
</dbReference>
<keyword evidence="9" id="KW-1185">Reference proteome</keyword>
<dbReference type="SUPFAM" id="SSF52540">
    <property type="entry name" value="P-loop containing nucleoside triphosphate hydrolases"/>
    <property type="match status" value="1"/>
</dbReference>
<dbReference type="InterPro" id="IPR005895">
    <property type="entry name" value="ABC_transptr_haem_export_CcmA"/>
</dbReference>
<dbReference type="Pfam" id="PF00005">
    <property type="entry name" value="ABC_tran"/>
    <property type="match status" value="1"/>
</dbReference>
<dbReference type="NCBIfam" id="NF010061">
    <property type="entry name" value="PRK13538.1"/>
    <property type="match status" value="1"/>
</dbReference>
<keyword evidence="2" id="KW-0547">Nucleotide-binding</keyword>
<dbReference type="InterPro" id="IPR003593">
    <property type="entry name" value="AAA+_ATPase"/>
</dbReference>
<dbReference type="InterPro" id="IPR003439">
    <property type="entry name" value="ABC_transporter-like_ATP-bd"/>
</dbReference>
<dbReference type="Proteomes" id="UP000321746">
    <property type="component" value="Unassembled WGS sequence"/>
</dbReference>
<keyword evidence="1" id="KW-0813">Transport</keyword>
<dbReference type="EMBL" id="BJYG01000030">
    <property type="protein sequence ID" value="GEN63965.1"/>
    <property type="molecule type" value="Genomic_DNA"/>
</dbReference>
<evidence type="ECO:0000256" key="1">
    <source>
        <dbReference type="ARBA" id="ARBA00022448"/>
    </source>
</evidence>
<feature type="domain" description="ABC transporter" evidence="7">
    <location>
        <begin position="10"/>
        <end position="212"/>
    </location>
</feature>
<organism evidence="8 9">
    <name type="scientific">Acetobacter oeni</name>
    <dbReference type="NCBI Taxonomy" id="304077"/>
    <lineage>
        <taxon>Bacteria</taxon>
        <taxon>Pseudomonadati</taxon>
        <taxon>Pseudomonadota</taxon>
        <taxon>Alphaproteobacteria</taxon>
        <taxon>Acetobacterales</taxon>
        <taxon>Acetobacteraceae</taxon>
        <taxon>Acetobacter</taxon>
    </lineage>
</organism>
<protein>
    <submittedName>
        <fullName evidence="8">Cytochrome c biogenesis ATP-binding export protein CcmA</fullName>
    </submittedName>
</protein>
<sequence length="217" mass="23049">MAASHNTPVLNAESLSVFRGERLVLDNISVSLAAGDAVLLTGPNGAGKSTLLRVLAGLRRPDAGHLLWNGTDILADRTMHAAHIAYLGHQDALKPGLTLSENLALFSRGESPEDALADFDLTHLADVPVRLLSAGQKRRAALTRIIMARAPLWLLDEPSLGLDIHSVGRLGTALTRHRQAGGIVIATTHVPLPLDNPRQLALPGAPTGNQALWEDQP</sequence>
<dbReference type="PANTHER" id="PTHR43499:SF1">
    <property type="entry name" value="ABC TRANSPORTER I FAMILY MEMBER 1"/>
    <property type="match status" value="1"/>
</dbReference>
<gene>
    <name evidence="8" type="primary">ccmA</name>
    <name evidence="8" type="ORF">AOE01nite_21890</name>
</gene>
<keyword evidence="6" id="KW-0472">Membrane</keyword>
<evidence type="ECO:0000313" key="9">
    <source>
        <dbReference type="Proteomes" id="UP000321746"/>
    </source>
</evidence>
<evidence type="ECO:0000259" key="7">
    <source>
        <dbReference type="PROSITE" id="PS50893"/>
    </source>
</evidence>
<dbReference type="NCBIfam" id="TIGR01189">
    <property type="entry name" value="ccmA"/>
    <property type="match status" value="1"/>
</dbReference>
<proteinExistence type="predicted"/>
<evidence type="ECO:0000256" key="5">
    <source>
        <dbReference type="ARBA" id="ARBA00022967"/>
    </source>
</evidence>
<keyword evidence="4 8" id="KW-0067">ATP-binding</keyword>
<dbReference type="GO" id="GO:0022857">
    <property type="term" value="F:transmembrane transporter activity"/>
    <property type="evidence" value="ECO:0007669"/>
    <property type="project" value="InterPro"/>
</dbReference>
<dbReference type="GO" id="GO:0017004">
    <property type="term" value="P:cytochrome complex assembly"/>
    <property type="evidence" value="ECO:0007669"/>
    <property type="project" value="UniProtKB-KW"/>
</dbReference>
<keyword evidence="3" id="KW-0201">Cytochrome c-type biogenesis</keyword>
<dbReference type="RefSeq" id="WP_146889536.1">
    <property type="nucleotide sequence ID" value="NZ_BJYG01000030.1"/>
</dbReference>
<keyword evidence="5" id="KW-1278">Translocase</keyword>